<dbReference type="InParanoid" id="A0A024GLP1"/>
<accession>A0A024GLP1</accession>
<keyword evidence="3" id="KW-1185">Reference proteome</keyword>
<evidence type="ECO:0000313" key="2">
    <source>
        <dbReference type="EMBL" id="CCI47656.1"/>
    </source>
</evidence>
<comment type="caution">
    <text evidence="2">The sequence shown here is derived from an EMBL/GenBank/DDBJ whole genome shotgun (WGS) entry which is preliminary data.</text>
</comment>
<name>A0A024GLP1_9STRA</name>
<sequence>MKLNFITIASFSLSIHISGNDINLRSENSIGQTLPATKIQETTNQPAALSGSGSRSLADIDQRLPIENNGQRNLEAESFQGPLVDWNSILGSTSTPPKPTPAAPPGADPLSPSTLLSNLENQVPSSNPATPLNVSATASPSGGNATVPEKDAGDEYCTPKSRFGCFWRPACGWNKIEHTCVSHANKVANAK</sequence>
<proteinExistence type="predicted"/>
<protein>
    <submittedName>
        <fullName evidence="2">Uncharacterized protein</fullName>
    </submittedName>
</protein>
<evidence type="ECO:0000313" key="3">
    <source>
        <dbReference type="Proteomes" id="UP000053237"/>
    </source>
</evidence>
<dbReference type="AlphaFoldDB" id="A0A024GLP1"/>
<dbReference type="EMBL" id="CAIX01000179">
    <property type="protein sequence ID" value="CCI47656.1"/>
    <property type="molecule type" value="Genomic_DNA"/>
</dbReference>
<dbReference type="Proteomes" id="UP000053237">
    <property type="component" value="Unassembled WGS sequence"/>
</dbReference>
<evidence type="ECO:0000256" key="1">
    <source>
        <dbReference type="SAM" id="MobiDB-lite"/>
    </source>
</evidence>
<gene>
    <name evidence="2" type="ORF">BN9_086630</name>
</gene>
<feature type="region of interest" description="Disordered" evidence="1">
    <location>
        <begin position="86"/>
        <end position="151"/>
    </location>
</feature>
<feature type="compositionally biased region" description="Pro residues" evidence="1">
    <location>
        <begin position="96"/>
        <end position="107"/>
    </location>
</feature>
<feature type="compositionally biased region" description="Polar residues" evidence="1">
    <location>
        <begin position="111"/>
        <end position="144"/>
    </location>
</feature>
<reference evidence="2 3" key="1">
    <citation type="submission" date="2012-05" db="EMBL/GenBank/DDBJ databases">
        <title>Recombination and specialization in a pathogen metapopulation.</title>
        <authorList>
            <person name="Gardiner A."/>
            <person name="Kemen E."/>
            <person name="Schultz-Larsen T."/>
            <person name="MacLean D."/>
            <person name="Van Oosterhout C."/>
            <person name="Jones J.D.G."/>
        </authorList>
    </citation>
    <scope>NUCLEOTIDE SEQUENCE [LARGE SCALE GENOMIC DNA]</scope>
    <source>
        <strain evidence="2 3">Ac Nc2</strain>
    </source>
</reference>
<organism evidence="2 3">
    <name type="scientific">Albugo candida</name>
    <dbReference type="NCBI Taxonomy" id="65357"/>
    <lineage>
        <taxon>Eukaryota</taxon>
        <taxon>Sar</taxon>
        <taxon>Stramenopiles</taxon>
        <taxon>Oomycota</taxon>
        <taxon>Peronosporomycetes</taxon>
        <taxon>Albuginales</taxon>
        <taxon>Albuginaceae</taxon>
        <taxon>Albugo</taxon>
    </lineage>
</organism>